<comment type="caution">
    <text evidence="1">The sequence shown here is derived from an EMBL/GenBank/DDBJ whole genome shotgun (WGS) entry which is preliminary data.</text>
</comment>
<name>A0AAD7PS11_QUISA</name>
<reference evidence="1" key="1">
    <citation type="journal article" date="2023" name="Science">
        <title>Elucidation of the pathway for biosynthesis of saponin adjuvants from the soapbark tree.</title>
        <authorList>
            <person name="Reed J."/>
            <person name="Orme A."/>
            <person name="El-Demerdash A."/>
            <person name="Owen C."/>
            <person name="Martin L.B.B."/>
            <person name="Misra R.C."/>
            <person name="Kikuchi S."/>
            <person name="Rejzek M."/>
            <person name="Martin A.C."/>
            <person name="Harkess A."/>
            <person name="Leebens-Mack J."/>
            <person name="Louveau T."/>
            <person name="Stephenson M.J."/>
            <person name="Osbourn A."/>
        </authorList>
    </citation>
    <scope>NUCLEOTIDE SEQUENCE</scope>
    <source>
        <strain evidence="1">S10</strain>
    </source>
</reference>
<evidence type="ECO:0000313" key="2">
    <source>
        <dbReference type="Proteomes" id="UP001163823"/>
    </source>
</evidence>
<organism evidence="1 2">
    <name type="scientific">Quillaja saponaria</name>
    <name type="common">Soap bark tree</name>
    <dbReference type="NCBI Taxonomy" id="32244"/>
    <lineage>
        <taxon>Eukaryota</taxon>
        <taxon>Viridiplantae</taxon>
        <taxon>Streptophyta</taxon>
        <taxon>Embryophyta</taxon>
        <taxon>Tracheophyta</taxon>
        <taxon>Spermatophyta</taxon>
        <taxon>Magnoliopsida</taxon>
        <taxon>eudicotyledons</taxon>
        <taxon>Gunneridae</taxon>
        <taxon>Pentapetalae</taxon>
        <taxon>rosids</taxon>
        <taxon>fabids</taxon>
        <taxon>Fabales</taxon>
        <taxon>Quillajaceae</taxon>
        <taxon>Quillaja</taxon>
    </lineage>
</organism>
<evidence type="ECO:0000313" key="1">
    <source>
        <dbReference type="EMBL" id="KAJ7964785.1"/>
    </source>
</evidence>
<protein>
    <submittedName>
        <fullName evidence="1">Uncharacterized protein</fullName>
    </submittedName>
</protein>
<accession>A0AAD7PS11</accession>
<keyword evidence="2" id="KW-1185">Reference proteome</keyword>
<gene>
    <name evidence="1" type="ORF">O6P43_014538</name>
</gene>
<dbReference type="EMBL" id="JARAOO010000006">
    <property type="protein sequence ID" value="KAJ7964785.1"/>
    <property type="molecule type" value="Genomic_DNA"/>
</dbReference>
<dbReference type="AlphaFoldDB" id="A0AAD7PS11"/>
<dbReference type="Proteomes" id="UP001163823">
    <property type="component" value="Chromosome 6"/>
</dbReference>
<dbReference type="KEGG" id="qsa:O6P43_014538"/>
<sequence>MNTHRAWNRPSMAGEYTHNQQYEMKLQWMDSRTNGKFTLVQGEFLDNLPASGSLASTITPTSEAIRCLKNQ</sequence>
<proteinExistence type="predicted"/>